<dbReference type="InterPro" id="IPR017754">
    <property type="entry name" value="Agmatine_deiminase"/>
</dbReference>
<gene>
    <name evidence="2 3" type="primary">aguA</name>
    <name evidence="3" type="ORF">ABH309_03845</name>
</gene>
<keyword evidence="4" id="KW-1185">Reference proteome</keyword>
<dbReference type="NCBIfam" id="NF010070">
    <property type="entry name" value="PRK13551.1"/>
    <property type="match status" value="1"/>
</dbReference>
<evidence type="ECO:0000313" key="3">
    <source>
        <dbReference type="EMBL" id="MEO3953578.1"/>
    </source>
</evidence>
<dbReference type="InterPro" id="IPR007466">
    <property type="entry name" value="Peptidyl-Arg-deiminase_porph"/>
</dbReference>
<feature type="active site" description="Amidino-cysteine intermediate" evidence="2">
    <location>
        <position position="436"/>
    </location>
</feature>
<protein>
    <recommendedName>
        <fullName evidence="2">Putative agmatine deiminase</fullName>
        <ecNumber evidence="2">3.5.3.12</ecNumber>
    </recommendedName>
    <alternativeName>
        <fullName evidence="2">Agmatine iminohydrolase</fullName>
    </alternativeName>
</protein>
<dbReference type="EC" id="3.5.3.12" evidence="2"/>
<evidence type="ECO:0000256" key="1">
    <source>
        <dbReference type="ARBA" id="ARBA00022801"/>
    </source>
</evidence>
<comment type="caution">
    <text evidence="3">The sequence shown here is derived from an EMBL/GenBank/DDBJ whole genome shotgun (WGS) entry which is preliminary data.</text>
</comment>
<comment type="catalytic activity">
    <reaction evidence="2">
        <text>agmatine + H2O = N-carbamoylputrescine + NH4(+)</text>
        <dbReference type="Rhea" id="RHEA:18037"/>
        <dbReference type="ChEBI" id="CHEBI:15377"/>
        <dbReference type="ChEBI" id="CHEBI:28938"/>
        <dbReference type="ChEBI" id="CHEBI:58145"/>
        <dbReference type="ChEBI" id="CHEBI:58318"/>
        <dbReference type="EC" id="3.5.3.12"/>
    </reaction>
</comment>
<dbReference type="GO" id="GO:0047632">
    <property type="term" value="F:agmatine deiminase activity"/>
    <property type="evidence" value="ECO:0007669"/>
    <property type="project" value="UniProtKB-EC"/>
</dbReference>
<sequence>MQFHIIHRIYESIRIVHLLNSLALPRLRLSITSSCMAEKTGHHGPLAWRRCGRANPARPLHMHDVLNTSDGINQVMVIKMHSKTLNSLPAADGFHMPAEWAPQQAVWMIWPQRPDNWRHAGREAQQTFAAIAKAIAAATPVFMAVPQACMAEARAVMPSEVTLVEMNSDDCWMRDSGPTVVIDKTGNARGVDWQFNAWGGLNGGLYHPWDQDSEVASQVLAQHGFDRYAAPLVLEGGSIHVDGEGTLMTTAECLLNPNRNPHLSQAQIEALLSEYLDVSHFIWLPEGVFMDETDGHIDNMCCFARPGEVVLHWVDDEQDPQYPRSQAAYEVLSKARDAKGRQLKIHKMLAPGPLFYEQEETAGVVASGQAVPREVGERMAASYVNFLISNGQIIFPLLDERTDAAAASRLQEIFPEYRIVGVPAREVLLGGGNIHCITQQIPAGKAS</sequence>
<evidence type="ECO:0000313" key="4">
    <source>
        <dbReference type="Proteomes" id="UP001438292"/>
    </source>
</evidence>
<dbReference type="Proteomes" id="UP001438292">
    <property type="component" value="Unassembled WGS sequence"/>
</dbReference>
<dbReference type="Gene3D" id="3.75.10.10">
    <property type="entry name" value="L-arginine/glycine Amidinotransferase, Chain A"/>
    <property type="match status" value="1"/>
</dbReference>
<dbReference type="NCBIfam" id="TIGR03380">
    <property type="entry name" value="agmatine_aguA"/>
    <property type="match status" value="1"/>
</dbReference>
<organism evidence="3 4">
    <name type="scientific">Chromobacterium piscinae</name>
    <dbReference type="NCBI Taxonomy" id="686831"/>
    <lineage>
        <taxon>Bacteria</taxon>
        <taxon>Pseudomonadati</taxon>
        <taxon>Pseudomonadota</taxon>
        <taxon>Betaproteobacteria</taxon>
        <taxon>Neisseriales</taxon>
        <taxon>Chromobacteriaceae</taxon>
        <taxon>Chromobacterium</taxon>
    </lineage>
</organism>
<comment type="similarity">
    <text evidence="2">Belongs to the agmatine deiminase family.</text>
</comment>
<reference evidence="3 4" key="1">
    <citation type="submission" date="2024-05" db="EMBL/GenBank/DDBJ databases">
        <authorList>
            <person name="De Oliveira J.P."/>
            <person name="Noriler S.A."/>
            <person name="De Oliveira A.G."/>
            <person name="Sipoli D.S."/>
        </authorList>
    </citation>
    <scope>NUCLEOTIDE SEQUENCE [LARGE SCALE GENOMIC DNA]</scope>
    <source>
        <strain evidence="3 4">LABIM186</strain>
    </source>
</reference>
<proteinExistence type="inferred from homology"/>
<dbReference type="EMBL" id="JBDQQU010000004">
    <property type="protein sequence ID" value="MEO3953578.1"/>
    <property type="molecule type" value="Genomic_DNA"/>
</dbReference>
<dbReference type="RefSeq" id="WP_346195606.1">
    <property type="nucleotide sequence ID" value="NZ_JBDJHV010000024.1"/>
</dbReference>
<name>A0ABV0H3I1_9NEIS</name>
<dbReference type="PANTHER" id="PTHR31377:SF0">
    <property type="entry name" value="AGMATINE DEIMINASE-RELATED"/>
    <property type="match status" value="1"/>
</dbReference>
<keyword evidence="1 2" id="KW-0378">Hydrolase</keyword>
<dbReference type="PANTHER" id="PTHR31377">
    <property type="entry name" value="AGMATINE DEIMINASE-RELATED"/>
    <property type="match status" value="1"/>
</dbReference>
<accession>A0ABV0H3I1</accession>
<dbReference type="HAMAP" id="MF_01841">
    <property type="entry name" value="Agmatine_deimin"/>
    <property type="match status" value="1"/>
</dbReference>
<dbReference type="SUPFAM" id="SSF55909">
    <property type="entry name" value="Pentein"/>
    <property type="match status" value="1"/>
</dbReference>
<evidence type="ECO:0000256" key="2">
    <source>
        <dbReference type="HAMAP-Rule" id="MF_01841"/>
    </source>
</evidence>
<dbReference type="Pfam" id="PF04371">
    <property type="entry name" value="PAD_porph"/>
    <property type="match status" value="1"/>
</dbReference>